<evidence type="ECO:0000313" key="3">
    <source>
        <dbReference type="EMBL" id="KAF2145706.1"/>
    </source>
</evidence>
<dbReference type="Proteomes" id="UP000799438">
    <property type="component" value="Unassembled WGS sequence"/>
</dbReference>
<keyword evidence="4" id="KW-1185">Reference proteome</keyword>
<sequence length="130" mass="14039">MLSGVILVAVLGRESWQSTPRGASGRSVLREGRGRSPPCDSARKGTKTVKHKRNRPAVTQARRRGSAFLLPVTNFPDGRRQAAKARSDLGRPKAVCFAAMVCAALLALLETGILAAGWHRAQIRLKNQLS</sequence>
<name>A0A6A6BNQ1_9PEZI</name>
<organism evidence="3 4">
    <name type="scientific">Aplosporella prunicola CBS 121167</name>
    <dbReference type="NCBI Taxonomy" id="1176127"/>
    <lineage>
        <taxon>Eukaryota</taxon>
        <taxon>Fungi</taxon>
        <taxon>Dikarya</taxon>
        <taxon>Ascomycota</taxon>
        <taxon>Pezizomycotina</taxon>
        <taxon>Dothideomycetes</taxon>
        <taxon>Dothideomycetes incertae sedis</taxon>
        <taxon>Botryosphaeriales</taxon>
        <taxon>Aplosporellaceae</taxon>
        <taxon>Aplosporella</taxon>
    </lineage>
</organism>
<keyword evidence="2" id="KW-0472">Membrane</keyword>
<feature type="compositionally biased region" description="Basic residues" evidence="1">
    <location>
        <begin position="44"/>
        <end position="60"/>
    </location>
</feature>
<evidence type="ECO:0000256" key="1">
    <source>
        <dbReference type="SAM" id="MobiDB-lite"/>
    </source>
</evidence>
<feature type="region of interest" description="Disordered" evidence="1">
    <location>
        <begin position="17"/>
        <end position="60"/>
    </location>
</feature>
<reference evidence="3" key="1">
    <citation type="journal article" date="2020" name="Stud. Mycol.">
        <title>101 Dothideomycetes genomes: a test case for predicting lifestyles and emergence of pathogens.</title>
        <authorList>
            <person name="Haridas S."/>
            <person name="Albert R."/>
            <person name="Binder M."/>
            <person name="Bloem J."/>
            <person name="Labutti K."/>
            <person name="Salamov A."/>
            <person name="Andreopoulos B."/>
            <person name="Baker S."/>
            <person name="Barry K."/>
            <person name="Bills G."/>
            <person name="Bluhm B."/>
            <person name="Cannon C."/>
            <person name="Castanera R."/>
            <person name="Culley D."/>
            <person name="Daum C."/>
            <person name="Ezra D."/>
            <person name="Gonzalez J."/>
            <person name="Henrissat B."/>
            <person name="Kuo A."/>
            <person name="Liang C."/>
            <person name="Lipzen A."/>
            <person name="Lutzoni F."/>
            <person name="Magnuson J."/>
            <person name="Mondo S."/>
            <person name="Nolan M."/>
            <person name="Ohm R."/>
            <person name="Pangilinan J."/>
            <person name="Park H.-J."/>
            <person name="Ramirez L."/>
            <person name="Alfaro M."/>
            <person name="Sun H."/>
            <person name="Tritt A."/>
            <person name="Yoshinaga Y."/>
            <person name="Zwiers L.-H."/>
            <person name="Turgeon B."/>
            <person name="Goodwin S."/>
            <person name="Spatafora J."/>
            <person name="Crous P."/>
            <person name="Grigoriev I."/>
        </authorList>
    </citation>
    <scope>NUCLEOTIDE SEQUENCE</scope>
    <source>
        <strain evidence="3">CBS 121167</strain>
    </source>
</reference>
<evidence type="ECO:0000256" key="2">
    <source>
        <dbReference type="SAM" id="Phobius"/>
    </source>
</evidence>
<keyword evidence="2" id="KW-0812">Transmembrane</keyword>
<accession>A0A6A6BNQ1</accession>
<evidence type="ECO:0000313" key="4">
    <source>
        <dbReference type="Proteomes" id="UP000799438"/>
    </source>
</evidence>
<dbReference type="AlphaFoldDB" id="A0A6A6BNQ1"/>
<gene>
    <name evidence="3" type="ORF">K452DRAFT_124205</name>
</gene>
<keyword evidence="2" id="KW-1133">Transmembrane helix</keyword>
<dbReference type="GeneID" id="54292705"/>
<proteinExistence type="predicted"/>
<protein>
    <submittedName>
        <fullName evidence="3">Uncharacterized protein</fullName>
    </submittedName>
</protein>
<dbReference type="RefSeq" id="XP_033401418.1">
    <property type="nucleotide sequence ID" value="XM_033535211.1"/>
</dbReference>
<dbReference type="EMBL" id="ML995477">
    <property type="protein sequence ID" value="KAF2145706.1"/>
    <property type="molecule type" value="Genomic_DNA"/>
</dbReference>
<feature type="transmembrane region" description="Helical" evidence="2">
    <location>
        <begin position="94"/>
        <end position="118"/>
    </location>
</feature>